<dbReference type="InterPro" id="IPR002048">
    <property type="entry name" value="EF_hand_dom"/>
</dbReference>
<keyword evidence="5" id="KW-0479">Metal-binding</keyword>
<dbReference type="InterPro" id="IPR031692">
    <property type="entry name" value="EHD_N"/>
</dbReference>
<gene>
    <name evidence="11" type="ORF">LSAA_10479</name>
</gene>
<evidence type="ECO:0000256" key="9">
    <source>
        <dbReference type="ARBA" id="ARBA00022840"/>
    </source>
</evidence>
<dbReference type="InterPro" id="IPR022812">
    <property type="entry name" value="Dynamin"/>
</dbReference>
<evidence type="ECO:0000256" key="1">
    <source>
        <dbReference type="ARBA" id="ARBA00004125"/>
    </source>
</evidence>
<evidence type="ECO:0000313" key="12">
    <source>
        <dbReference type="Proteomes" id="UP000675881"/>
    </source>
</evidence>
<dbReference type="InterPro" id="IPR000261">
    <property type="entry name" value="EH_dom"/>
</dbReference>
<dbReference type="PANTHER" id="PTHR11216">
    <property type="entry name" value="EH DOMAIN"/>
    <property type="match status" value="1"/>
</dbReference>
<dbReference type="Pfam" id="PF12763">
    <property type="entry name" value="EH"/>
    <property type="match status" value="1"/>
</dbReference>
<organism evidence="11 12">
    <name type="scientific">Lepeophtheirus salmonis</name>
    <name type="common">Salmon louse</name>
    <name type="synonym">Caligus salmonis</name>
    <dbReference type="NCBI Taxonomy" id="72036"/>
    <lineage>
        <taxon>Eukaryota</taxon>
        <taxon>Metazoa</taxon>
        <taxon>Ecdysozoa</taxon>
        <taxon>Arthropoda</taxon>
        <taxon>Crustacea</taxon>
        <taxon>Multicrustacea</taxon>
        <taxon>Hexanauplia</taxon>
        <taxon>Copepoda</taxon>
        <taxon>Siphonostomatoida</taxon>
        <taxon>Caligidae</taxon>
        <taxon>Lepeophtheirus</taxon>
    </lineage>
</organism>
<dbReference type="PROSITE" id="PS50031">
    <property type="entry name" value="EH"/>
    <property type="match status" value="1"/>
</dbReference>
<dbReference type="SUPFAM" id="SSF47473">
    <property type="entry name" value="EF-hand"/>
    <property type="match status" value="1"/>
</dbReference>
<dbReference type="AlphaFoldDB" id="A0A7R8CXN3"/>
<dbReference type="OrthoDB" id="1716625at2759"/>
<dbReference type="CDD" id="cd00052">
    <property type="entry name" value="EH"/>
    <property type="match status" value="1"/>
</dbReference>
<reference evidence="11" key="1">
    <citation type="submission" date="2021-02" db="EMBL/GenBank/DDBJ databases">
        <authorList>
            <person name="Bekaert M."/>
        </authorList>
    </citation>
    <scope>NUCLEOTIDE SEQUENCE</scope>
    <source>
        <strain evidence="11">IoA-00</strain>
    </source>
</reference>
<protein>
    <submittedName>
        <fullName evidence="11">EHD1</fullName>
    </submittedName>
</protein>
<sequence>MDYLDEFDENTYILIQQTIYSFFTNLKLLYQENMPEGTKKRFSLRSSKSFECPNVSDGLKTCYKKILKPLEEHYLYDQFYSSGLEESDFNSKPMVLLIGQYSTGKTTLVRYLLGEDFPGIRIGPEPTTEKFNIIMKGSDERIIPGNALVMDPTMPFRSLESFGNTFLNRLQNSLATSPILNGVSVVDTPGILSGQKQNTDRGYDFTKVLQWFASRVDRILIMFDAHKLDISDDLRDAIVALKPHDDKIRILLNKCDLVESQELMRVYGALMWSLGKVLDTPEVVRVYIGSFWDQPLKSTMNRQLFEKEEEDLLQDLKSLPRQSTIRKLNDFIKRARNVKIHGLIISELAKNMPAMFGRDKKKKDLLENLELVYSTVQKEHSLFKNDLPDINQMREKLRYVDWSLFKGPDRKLNDKVDKMLSEDMSQLIKFDPIDANDIEIDINVNNTPFKVDSYSIQDEATWSKHNVPAAEENKWFVANECAVKYVDWVERFYALGPVDGKLSGSMVRKEFLSSTKLHKETLARIWILSDYDQDGFLNKNEYCLAMYLIECKLKGKDLPHTLPQFLIPPSEMINNNENIY</sequence>
<dbReference type="Gene3D" id="1.10.238.10">
    <property type="entry name" value="EF-hand"/>
    <property type="match status" value="1"/>
</dbReference>
<dbReference type="SUPFAM" id="SSF52540">
    <property type="entry name" value="P-loop containing nucleoside triphosphate hydrolases"/>
    <property type="match status" value="1"/>
</dbReference>
<dbReference type="EMBL" id="HG994584">
    <property type="protein sequence ID" value="CAF2962006.1"/>
    <property type="molecule type" value="Genomic_DNA"/>
</dbReference>
<keyword evidence="8" id="KW-0106">Calcium</keyword>
<dbReference type="PROSITE" id="PS51718">
    <property type="entry name" value="G_DYNAMIN_2"/>
    <property type="match status" value="1"/>
</dbReference>
<evidence type="ECO:0000256" key="3">
    <source>
        <dbReference type="ARBA" id="ARBA00022475"/>
    </source>
</evidence>
<keyword evidence="7" id="KW-0967">Endosome</keyword>
<dbReference type="Proteomes" id="UP000675881">
    <property type="component" value="Chromosome 5"/>
</dbReference>
<dbReference type="GO" id="GO:0006897">
    <property type="term" value="P:endocytosis"/>
    <property type="evidence" value="ECO:0007669"/>
    <property type="project" value="TreeGrafter"/>
</dbReference>
<dbReference type="InterPro" id="IPR040990">
    <property type="entry name" value="DUF5600"/>
</dbReference>
<dbReference type="PROSITE" id="PS50222">
    <property type="entry name" value="EF_HAND_2"/>
    <property type="match status" value="1"/>
</dbReference>
<dbReference type="InterPro" id="IPR027417">
    <property type="entry name" value="P-loop_NTPase"/>
</dbReference>
<dbReference type="InterPro" id="IPR030381">
    <property type="entry name" value="G_DYNAMIN_dom"/>
</dbReference>
<dbReference type="InterPro" id="IPR018247">
    <property type="entry name" value="EF_Hand_1_Ca_BS"/>
</dbReference>
<dbReference type="Gene3D" id="1.10.268.20">
    <property type="match status" value="1"/>
</dbReference>
<dbReference type="SMART" id="SM00027">
    <property type="entry name" value="EH"/>
    <property type="match status" value="1"/>
</dbReference>
<evidence type="ECO:0000256" key="5">
    <source>
        <dbReference type="ARBA" id="ARBA00022723"/>
    </source>
</evidence>
<accession>A0A7R8CXN3</accession>
<dbReference type="GO" id="GO:0005509">
    <property type="term" value="F:calcium ion binding"/>
    <property type="evidence" value="ECO:0007669"/>
    <property type="project" value="InterPro"/>
</dbReference>
<dbReference type="Pfam" id="PF18150">
    <property type="entry name" value="DUF5600"/>
    <property type="match status" value="1"/>
</dbReference>
<dbReference type="Gene3D" id="3.40.50.300">
    <property type="entry name" value="P-loop containing nucleotide triphosphate hydrolases"/>
    <property type="match status" value="1"/>
</dbReference>
<evidence type="ECO:0000256" key="2">
    <source>
        <dbReference type="ARBA" id="ARBA00004413"/>
    </source>
</evidence>
<keyword evidence="6" id="KW-0547">Nucleotide-binding</keyword>
<dbReference type="PROSITE" id="PS00018">
    <property type="entry name" value="EF_HAND_1"/>
    <property type="match status" value="1"/>
</dbReference>
<dbReference type="FunFam" id="3.40.50.300:FF:000147">
    <property type="entry name" value="EH domain-containing protein 1"/>
    <property type="match status" value="1"/>
</dbReference>
<evidence type="ECO:0000256" key="4">
    <source>
        <dbReference type="ARBA" id="ARBA00022553"/>
    </source>
</evidence>
<evidence type="ECO:0000313" key="11">
    <source>
        <dbReference type="EMBL" id="CAF2962006.1"/>
    </source>
</evidence>
<dbReference type="Pfam" id="PF00350">
    <property type="entry name" value="Dynamin_N"/>
    <property type="match status" value="1"/>
</dbReference>
<keyword evidence="9" id="KW-0067">ATP-binding</keyword>
<evidence type="ECO:0000256" key="6">
    <source>
        <dbReference type="ARBA" id="ARBA00022741"/>
    </source>
</evidence>
<name>A0A7R8CXN3_LEPSM</name>
<dbReference type="CDD" id="cd09913">
    <property type="entry name" value="EHD"/>
    <property type="match status" value="1"/>
</dbReference>
<evidence type="ECO:0000256" key="8">
    <source>
        <dbReference type="ARBA" id="ARBA00022837"/>
    </source>
</evidence>
<dbReference type="InterPro" id="IPR045063">
    <property type="entry name" value="Dynamin_N"/>
</dbReference>
<keyword evidence="4" id="KW-0597">Phosphoprotein</keyword>
<dbReference type="GO" id="GO:0010008">
    <property type="term" value="C:endosome membrane"/>
    <property type="evidence" value="ECO:0007669"/>
    <property type="project" value="UniProtKB-SubCell"/>
</dbReference>
<keyword evidence="12" id="KW-1185">Reference proteome</keyword>
<dbReference type="GO" id="GO:0016197">
    <property type="term" value="P:endosomal transport"/>
    <property type="evidence" value="ECO:0007669"/>
    <property type="project" value="TreeGrafter"/>
</dbReference>
<evidence type="ECO:0000256" key="10">
    <source>
        <dbReference type="ARBA" id="ARBA00023136"/>
    </source>
</evidence>
<dbReference type="PANTHER" id="PTHR11216:SF31">
    <property type="entry name" value="AT21416P"/>
    <property type="match status" value="1"/>
</dbReference>
<dbReference type="GO" id="GO:0005886">
    <property type="term" value="C:plasma membrane"/>
    <property type="evidence" value="ECO:0007669"/>
    <property type="project" value="UniProtKB-SubCell"/>
</dbReference>
<keyword evidence="3" id="KW-1003">Cell membrane</keyword>
<evidence type="ECO:0000256" key="7">
    <source>
        <dbReference type="ARBA" id="ARBA00022753"/>
    </source>
</evidence>
<comment type="subcellular location">
    <subcellularLocation>
        <location evidence="2">Cell membrane</location>
        <topology evidence="2">Peripheral membrane protein</topology>
        <orientation evidence="2">Cytoplasmic side</orientation>
    </subcellularLocation>
    <subcellularLocation>
        <location evidence="1">Endosome membrane</location>
        <topology evidence="1">Peripheral membrane protein</topology>
        <orientation evidence="1">Cytoplasmic side</orientation>
    </subcellularLocation>
</comment>
<proteinExistence type="predicted"/>
<dbReference type="Pfam" id="PF16880">
    <property type="entry name" value="EHD_N"/>
    <property type="match status" value="1"/>
</dbReference>
<keyword evidence="10" id="KW-0472">Membrane</keyword>
<dbReference type="GO" id="GO:0005525">
    <property type="term" value="F:GTP binding"/>
    <property type="evidence" value="ECO:0007669"/>
    <property type="project" value="InterPro"/>
</dbReference>
<dbReference type="PRINTS" id="PR00195">
    <property type="entry name" value="DYNAMIN"/>
</dbReference>
<dbReference type="GO" id="GO:0005524">
    <property type="term" value="F:ATP binding"/>
    <property type="evidence" value="ECO:0007669"/>
    <property type="project" value="UniProtKB-KW"/>
</dbReference>
<dbReference type="InterPro" id="IPR011992">
    <property type="entry name" value="EF-hand-dom_pair"/>
</dbReference>